<proteinExistence type="predicted"/>
<accession>A0A4Y2BFM9</accession>
<evidence type="ECO:0000313" key="1">
    <source>
        <dbReference type="EMBL" id="GBL90349.1"/>
    </source>
</evidence>
<name>A0A4Y2BFM9_ARAVE</name>
<dbReference type="OrthoDB" id="10658449at2759"/>
<comment type="caution">
    <text evidence="1">The sequence shown here is derived from an EMBL/GenBank/DDBJ whole genome shotgun (WGS) entry which is preliminary data.</text>
</comment>
<dbReference type="Proteomes" id="UP000499080">
    <property type="component" value="Unassembled WGS sequence"/>
</dbReference>
<dbReference type="AlphaFoldDB" id="A0A4Y2BFM9"/>
<sequence>MLSNKASIRTNQFPLIEKEPKDSECPPDFCFAGHLSLTGRNNCAIGETKSKIIECSSREGRLHQIVNLNETSTHLSTICVDFPAEISDNEVIPAFPISEHQQAFANSPQL</sequence>
<organism evidence="1 2">
    <name type="scientific">Araneus ventricosus</name>
    <name type="common">Orbweaver spider</name>
    <name type="synonym">Epeira ventricosa</name>
    <dbReference type="NCBI Taxonomy" id="182803"/>
    <lineage>
        <taxon>Eukaryota</taxon>
        <taxon>Metazoa</taxon>
        <taxon>Ecdysozoa</taxon>
        <taxon>Arthropoda</taxon>
        <taxon>Chelicerata</taxon>
        <taxon>Arachnida</taxon>
        <taxon>Araneae</taxon>
        <taxon>Araneomorphae</taxon>
        <taxon>Entelegynae</taxon>
        <taxon>Araneoidea</taxon>
        <taxon>Araneidae</taxon>
        <taxon>Araneus</taxon>
    </lineage>
</organism>
<reference evidence="1 2" key="1">
    <citation type="journal article" date="2019" name="Sci. Rep.">
        <title>Orb-weaving spider Araneus ventricosus genome elucidates the spidroin gene catalogue.</title>
        <authorList>
            <person name="Kono N."/>
            <person name="Nakamura H."/>
            <person name="Ohtoshi R."/>
            <person name="Moran D.A.P."/>
            <person name="Shinohara A."/>
            <person name="Yoshida Y."/>
            <person name="Fujiwara M."/>
            <person name="Mori M."/>
            <person name="Tomita M."/>
            <person name="Arakawa K."/>
        </authorList>
    </citation>
    <scope>NUCLEOTIDE SEQUENCE [LARGE SCALE GENOMIC DNA]</scope>
</reference>
<protein>
    <submittedName>
        <fullName evidence="1">Uncharacterized protein</fullName>
    </submittedName>
</protein>
<dbReference type="EMBL" id="BGPR01000071">
    <property type="protein sequence ID" value="GBL90349.1"/>
    <property type="molecule type" value="Genomic_DNA"/>
</dbReference>
<gene>
    <name evidence="1" type="ORF">AVEN_178800_1</name>
</gene>
<evidence type="ECO:0000313" key="2">
    <source>
        <dbReference type="Proteomes" id="UP000499080"/>
    </source>
</evidence>
<keyword evidence="2" id="KW-1185">Reference proteome</keyword>